<dbReference type="InterPro" id="IPR050361">
    <property type="entry name" value="MPP/UQCRC_Complex"/>
</dbReference>
<feature type="domain" description="Peptidase M16 N-terminal" evidence="2">
    <location>
        <begin position="105"/>
        <end position="211"/>
    </location>
</feature>
<accession>A0A4Q2EJC0</accession>
<feature type="domain" description="Peptidase M16 C-terminal" evidence="3">
    <location>
        <begin position="259"/>
        <end position="425"/>
    </location>
</feature>
<reference evidence="4 5" key="1">
    <citation type="submission" date="2018-01" db="EMBL/GenBank/DDBJ databases">
        <title>Lactibacter flavus gen. nov., sp. nov., a novel bacterium of the family Propionibacteriaceae isolated from raw milk and dairy products.</title>
        <authorList>
            <person name="Wenning M."/>
            <person name="Breitenwieser F."/>
            <person name="Huptas C."/>
            <person name="von Neubeck M."/>
            <person name="Busse H.-J."/>
            <person name="Scherer S."/>
        </authorList>
    </citation>
    <scope>NUCLEOTIDE SEQUENCE [LARGE SCALE GENOMIC DNA]</scope>
    <source>
        <strain evidence="4 5">VG341</strain>
    </source>
</reference>
<evidence type="ECO:0000259" key="3">
    <source>
        <dbReference type="Pfam" id="PF05193"/>
    </source>
</evidence>
<feature type="region of interest" description="Disordered" evidence="1">
    <location>
        <begin position="1"/>
        <end position="85"/>
    </location>
</feature>
<dbReference type="Pfam" id="PF05193">
    <property type="entry name" value="Peptidase_M16_C"/>
    <property type="match status" value="1"/>
</dbReference>
<proteinExistence type="predicted"/>
<dbReference type="EMBL" id="PPCV01000001">
    <property type="protein sequence ID" value="RXW33273.1"/>
    <property type="molecule type" value="Genomic_DNA"/>
</dbReference>
<evidence type="ECO:0000313" key="5">
    <source>
        <dbReference type="Proteomes" id="UP000290624"/>
    </source>
</evidence>
<keyword evidence="5" id="KW-1185">Reference proteome</keyword>
<feature type="compositionally biased region" description="Basic and acidic residues" evidence="1">
    <location>
        <begin position="13"/>
        <end position="23"/>
    </location>
</feature>
<dbReference type="GO" id="GO:0046872">
    <property type="term" value="F:metal ion binding"/>
    <property type="evidence" value="ECO:0007669"/>
    <property type="project" value="InterPro"/>
</dbReference>
<evidence type="ECO:0000313" key="4">
    <source>
        <dbReference type="EMBL" id="RXW33273.1"/>
    </source>
</evidence>
<dbReference type="OrthoDB" id="9811314at2"/>
<comment type="caution">
    <text evidence="4">The sequence shown here is derived from an EMBL/GenBank/DDBJ whole genome shotgun (WGS) entry which is preliminary data.</text>
</comment>
<organism evidence="4 5">
    <name type="scientific">Propioniciclava flava</name>
    <dbReference type="NCBI Taxonomy" id="2072026"/>
    <lineage>
        <taxon>Bacteria</taxon>
        <taxon>Bacillati</taxon>
        <taxon>Actinomycetota</taxon>
        <taxon>Actinomycetes</taxon>
        <taxon>Propionibacteriales</taxon>
        <taxon>Propionibacteriaceae</taxon>
        <taxon>Propioniciclava</taxon>
    </lineage>
</organism>
<gene>
    <name evidence="4" type="ORF">C1706_00430</name>
</gene>
<dbReference type="PANTHER" id="PTHR11851:SF224">
    <property type="entry name" value="PROCESSING PROTEASE"/>
    <property type="match status" value="1"/>
</dbReference>
<evidence type="ECO:0000259" key="2">
    <source>
        <dbReference type="Pfam" id="PF00675"/>
    </source>
</evidence>
<sequence length="516" mass="54577">MAHGRVAGGIPRRPVERSGDARRRPATPQHPRHADRCAGRLRRTRSGTRLARPSGSSCPGVPTRHEGSNSVNTVPQPDLAPSPRWEFPPSDSFTLSNGLDVTLFHLPGQYVASVGLLIDAPLSGEPREIEGVATVVASALIEGTRSHPGPSFAEAIEDQGAVLGGAVDFSATQVLLDVPTRHLDAALPLLAQAVAEPTLTDDAIARHAAQLTAGLEQQLATGPGRAAHALRAALIDPTARESRSRTGSPTSIAGLQGHDARAYHTATYGPRGARLIVSGDLADGIAARIQNAFEGWTNPAQTLIAPQTPRPATPRAIIIDRPEAVQADIRMGWFTLDRADPRWAALQLATHALGGAYLSRLNRVLREEKGFTYGIHLVNAPMRRGGLSYTQAAFRTEVVGEALALTRSILQGGEFSTHEIDRARDYLTGTTPLRYATAAGVTSGVLSQAAAGLPADFVPRQLDDYTRVTPEAASKVAEELLLPQAATLVVVGDAQALLTPLHEAGFDAEVRASDAN</sequence>
<dbReference type="InterPro" id="IPR007863">
    <property type="entry name" value="Peptidase_M16_C"/>
</dbReference>
<dbReference type="Proteomes" id="UP000290624">
    <property type="component" value="Unassembled WGS sequence"/>
</dbReference>
<dbReference type="InterPro" id="IPR011765">
    <property type="entry name" value="Pept_M16_N"/>
</dbReference>
<dbReference type="Pfam" id="PF00675">
    <property type="entry name" value="Peptidase_M16"/>
    <property type="match status" value="1"/>
</dbReference>
<dbReference type="Gene3D" id="3.30.830.10">
    <property type="entry name" value="Metalloenzyme, LuxS/M16 peptidase-like"/>
    <property type="match status" value="2"/>
</dbReference>
<evidence type="ECO:0000256" key="1">
    <source>
        <dbReference type="SAM" id="MobiDB-lite"/>
    </source>
</evidence>
<dbReference type="PANTHER" id="PTHR11851">
    <property type="entry name" value="METALLOPROTEASE"/>
    <property type="match status" value="1"/>
</dbReference>
<name>A0A4Q2EJC0_9ACTN</name>
<evidence type="ECO:0008006" key="6">
    <source>
        <dbReference type="Google" id="ProtNLM"/>
    </source>
</evidence>
<protein>
    <recommendedName>
        <fullName evidence="6">Insulinase family protein</fullName>
    </recommendedName>
</protein>
<dbReference type="SUPFAM" id="SSF63411">
    <property type="entry name" value="LuxS/MPP-like metallohydrolase"/>
    <property type="match status" value="2"/>
</dbReference>
<dbReference type="InterPro" id="IPR011249">
    <property type="entry name" value="Metalloenz_LuxS/M16"/>
</dbReference>
<dbReference type="AlphaFoldDB" id="A0A4Q2EJC0"/>